<keyword evidence="6 9" id="KW-1133">Transmembrane helix</keyword>
<name>A0A507EYS5_9FUNG</name>
<dbReference type="InterPro" id="IPR051834">
    <property type="entry name" value="RING_finger_E3_ligase"/>
</dbReference>
<dbReference type="AlphaFoldDB" id="A0A507EYS5"/>
<evidence type="ECO:0000256" key="4">
    <source>
        <dbReference type="ARBA" id="ARBA00022771"/>
    </source>
</evidence>
<keyword evidence="5" id="KW-0862">Zinc</keyword>
<dbReference type="Gene3D" id="3.50.30.30">
    <property type="match status" value="1"/>
</dbReference>
<feature type="transmembrane region" description="Helical" evidence="9">
    <location>
        <begin position="395"/>
        <end position="428"/>
    </location>
</feature>
<feature type="transmembrane region" description="Helical" evidence="9">
    <location>
        <begin position="434"/>
        <end position="453"/>
    </location>
</feature>
<keyword evidence="3" id="KW-0479">Metal-binding</keyword>
<reference evidence="11 12" key="1">
    <citation type="journal article" date="2019" name="Sci. Rep.">
        <title>Comparative genomics of chytrid fungi reveal insights into the obligate biotrophic and pathogenic lifestyle of Synchytrium endobioticum.</title>
        <authorList>
            <person name="van de Vossenberg B.T.L.H."/>
            <person name="Warris S."/>
            <person name="Nguyen H.D.T."/>
            <person name="van Gent-Pelzer M.P.E."/>
            <person name="Joly D.L."/>
            <person name="van de Geest H.C."/>
            <person name="Bonants P.J.M."/>
            <person name="Smith D.S."/>
            <person name="Levesque C.A."/>
            <person name="van der Lee T.A.J."/>
        </authorList>
    </citation>
    <scope>NUCLEOTIDE SEQUENCE [LARGE SCALE GENOMIC DNA]</scope>
    <source>
        <strain evidence="11 12">CBS 675.73</strain>
    </source>
</reference>
<keyword evidence="2 9" id="KW-0812">Transmembrane</keyword>
<dbReference type="Pfam" id="PF02225">
    <property type="entry name" value="PA"/>
    <property type="match status" value="1"/>
</dbReference>
<keyword evidence="4 8" id="KW-0863">Zinc-finger</keyword>
<dbReference type="Gene3D" id="3.30.40.10">
    <property type="entry name" value="Zinc/RING finger domain, C3HC4 (zinc finger)"/>
    <property type="match status" value="1"/>
</dbReference>
<evidence type="ECO:0000256" key="5">
    <source>
        <dbReference type="ARBA" id="ARBA00022833"/>
    </source>
</evidence>
<dbReference type="InterPro" id="IPR013083">
    <property type="entry name" value="Znf_RING/FYVE/PHD"/>
</dbReference>
<dbReference type="Pfam" id="PF13639">
    <property type="entry name" value="zf-RING_2"/>
    <property type="match status" value="1"/>
</dbReference>
<evidence type="ECO:0000256" key="9">
    <source>
        <dbReference type="SAM" id="Phobius"/>
    </source>
</evidence>
<dbReference type="FunFam" id="3.30.40.10:FF:000388">
    <property type="entry name" value="Putative RING zinc finger domain superfamily protein"/>
    <property type="match status" value="1"/>
</dbReference>
<dbReference type="PANTHER" id="PTHR45931">
    <property type="entry name" value="SI:CH211-59O9.10"/>
    <property type="match status" value="1"/>
</dbReference>
<dbReference type="SUPFAM" id="SSF57850">
    <property type="entry name" value="RING/U-box"/>
    <property type="match status" value="1"/>
</dbReference>
<dbReference type="SUPFAM" id="SSF52025">
    <property type="entry name" value="PA domain"/>
    <property type="match status" value="1"/>
</dbReference>
<dbReference type="EMBL" id="QEAP01000323">
    <property type="protein sequence ID" value="TPX69199.1"/>
    <property type="molecule type" value="Genomic_DNA"/>
</dbReference>
<evidence type="ECO:0000256" key="6">
    <source>
        <dbReference type="ARBA" id="ARBA00022989"/>
    </source>
</evidence>
<evidence type="ECO:0000256" key="2">
    <source>
        <dbReference type="ARBA" id="ARBA00022692"/>
    </source>
</evidence>
<sequence length="624" mass="68799">MQVASNDESGDLTIFRSKTTDKLEVDNETGAESVLLTVIRFLYSCFIVLSFVLFTSPRSQIVNGVSLDSTMNITVLGNRSIFYPGTETLRAQRDEKKSGFQEKTSTLDNTSHQTGRVASVLAVPALFGKPMNTRPIVAPLLVLDIDACTPFSATFPNQKEWVKNIGQLDDQLNRQSLQKSAGESGFLENVQSFLGSDQAGTNKNSSKRNQTKKRPAFQFFSSVPRFQRQNRVNYLPSSSLVEPKSDAVVAPLPEPNNSTQWYALISRGNCPFDVKIRNAEVAGFSGIIIYNRVARGVVDVPVRMSANKLGAQVSQIRAMFLTQSDGNALVRSAMEAGARMSKKQLKRLFDEPLIAGRSHGGVVGSPLAVSMAADEWPLDGWGSNGAGSFRMRKRVFSVMAVAGNVILFVGVFMACGGLCTAVCLFAMMIRNYFLYGRFFVLIFAPSFSLPFWASQRLGSSDAEEGELLHDEESDDEPDELMEELVLPLRVIDACDLEDDSDDTANVSLQNLAHLSTRKKSTAAGGTRKCCAICIDEFDVGAKVRELPCHHQFHSHCIDPWLLRHNRLCPICKQDVLVVRGDLGAVKQPAPPTSSTRTESRHTAEGRWWVISRPWSARSVDEHLN</sequence>
<evidence type="ECO:0000313" key="12">
    <source>
        <dbReference type="Proteomes" id="UP000320333"/>
    </source>
</evidence>
<evidence type="ECO:0000256" key="7">
    <source>
        <dbReference type="ARBA" id="ARBA00023136"/>
    </source>
</evidence>
<organism evidence="11 12">
    <name type="scientific">Chytriomyces confervae</name>
    <dbReference type="NCBI Taxonomy" id="246404"/>
    <lineage>
        <taxon>Eukaryota</taxon>
        <taxon>Fungi</taxon>
        <taxon>Fungi incertae sedis</taxon>
        <taxon>Chytridiomycota</taxon>
        <taxon>Chytridiomycota incertae sedis</taxon>
        <taxon>Chytridiomycetes</taxon>
        <taxon>Chytridiales</taxon>
        <taxon>Chytriomycetaceae</taxon>
        <taxon>Chytriomyces</taxon>
    </lineage>
</organism>
<dbReference type="CDD" id="cd16454">
    <property type="entry name" value="RING-H2_PA-TM-RING"/>
    <property type="match status" value="1"/>
</dbReference>
<dbReference type="InterPro" id="IPR001841">
    <property type="entry name" value="Znf_RING"/>
</dbReference>
<dbReference type="GO" id="GO:0005634">
    <property type="term" value="C:nucleus"/>
    <property type="evidence" value="ECO:0007669"/>
    <property type="project" value="TreeGrafter"/>
</dbReference>
<dbReference type="PROSITE" id="PS50089">
    <property type="entry name" value="ZF_RING_2"/>
    <property type="match status" value="1"/>
</dbReference>
<evidence type="ECO:0000256" key="8">
    <source>
        <dbReference type="PROSITE-ProRule" id="PRU00175"/>
    </source>
</evidence>
<evidence type="ECO:0000313" key="11">
    <source>
        <dbReference type="EMBL" id="TPX69199.1"/>
    </source>
</evidence>
<dbReference type="GO" id="GO:0016020">
    <property type="term" value="C:membrane"/>
    <property type="evidence" value="ECO:0007669"/>
    <property type="project" value="UniProtKB-SubCell"/>
</dbReference>
<keyword evidence="7 9" id="KW-0472">Membrane</keyword>
<dbReference type="STRING" id="246404.A0A507EYS5"/>
<evidence type="ECO:0000256" key="3">
    <source>
        <dbReference type="ARBA" id="ARBA00022723"/>
    </source>
</evidence>
<evidence type="ECO:0000256" key="1">
    <source>
        <dbReference type="ARBA" id="ARBA00004370"/>
    </source>
</evidence>
<dbReference type="GO" id="GO:0006511">
    <property type="term" value="P:ubiquitin-dependent protein catabolic process"/>
    <property type="evidence" value="ECO:0007669"/>
    <property type="project" value="TreeGrafter"/>
</dbReference>
<feature type="domain" description="RING-type" evidence="10">
    <location>
        <begin position="530"/>
        <end position="572"/>
    </location>
</feature>
<dbReference type="SMART" id="SM00184">
    <property type="entry name" value="RING"/>
    <property type="match status" value="1"/>
</dbReference>
<protein>
    <recommendedName>
        <fullName evidence="10">RING-type domain-containing protein</fullName>
    </recommendedName>
</protein>
<dbReference type="OrthoDB" id="8062037at2759"/>
<dbReference type="PANTHER" id="PTHR45931:SF3">
    <property type="entry name" value="RING ZINC FINGER-CONTAINING PROTEIN"/>
    <property type="match status" value="1"/>
</dbReference>
<proteinExistence type="predicted"/>
<comment type="caution">
    <text evidence="11">The sequence shown here is derived from an EMBL/GenBank/DDBJ whole genome shotgun (WGS) entry which is preliminary data.</text>
</comment>
<dbReference type="InterPro" id="IPR046450">
    <property type="entry name" value="PA_dom_sf"/>
</dbReference>
<dbReference type="GO" id="GO:0061630">
    <property type="term" value="F:ubiquitin protein ligase activity"/>
    <property type="evidence" value="ECO:0007669"/>
    <property type="project" value="TreeGrafter"/>
</dbReference>
<comment type="subcellular location">
    <subcellularLocation>
        <location evidence="1">Membrane</location>
    </subcellularLocation>
</comment>
<dbReference type="GO" id="GO:0008270">
    <property type="term" value="F:zinc ion binding"/>
    <property type="evidence" value="ECO:0007669"/>
    <property type="project" value="UniProtKB-KW"/>
</dbReference>
<gene>
    <name evidence="11" type="ORF">CcCBS67573_g06913</name>
</gene>
<keyword evidence="12" id="KW-1185">Reference proteome</keyword>
<evidence type="ECO:0000259" key="10">
    <source>
        <dbReference type="PROSITE" id="PS50089"/>
    </source>
</evidence>
<dbReference type="InterPro" id="IPR003137">
    <property type="entry name" value="PA_domain"/>
</dbReference>
<dbReference type="Proteomes" id="UP000320333">
    <property type="component" value="Unassembled WGS sequence"/>
</dbReference>
<accession>A0A507EYS5</accession>